<gene>
    <name evidence="2" type="ORF">AVDCRST_MAG11-1914</name>
</gene>
<protein>
    <submittedName>
        <fullName evidence="2">Uncharacterized protein</fullName>
    </submittedName>
</protein>
<evidence type="ECO:0000256" key="1">
    <source>
        <dbReference type="SAM" id="MobiDB-lite"/>
    </source>
</evidence>
<dbReference type="AlphaFoldDB" id="A0A6J4KZM4"/>
<feature type="compositionally biased region" description="Basic residues" evidence="1">
    <location>
        <begin position="15"/>
        <end position="37"/>
    </location>
</feature>
<feature type="non-terminal residue" evidence="2">
    <location>
        <position position="68"/>
    </location>
</feature>
<organism evidence="2">
    <name type="scientific">uncultured Gemmatimonadaceae bacterium</name>
    <dbReference type="NCBI Taxonomy" id="246130"/>
    <lineage>
        <taxon>Bacteria</taxon>
        <taxon>Pseudomonadati</taxon>
        <taxon>Gemmatimonadota</taxon>
        <taxon>Gemmatimonadia</taxon>
        <taxon>Gemmatimonadales</taxon>
        <taxon>Gemmatimonadaceae</taxon>
        <taxon>environmental samples</taxon>
    </lineage>
</organism>
<feature type="compositionally biased region" description="Low complexity" evidence="1">
    <location>
        <begin position="52"/>
        <end position="68"/>
    </location>
</feature>
<evidence type="ECO:0000313" key="2">
    <source>
        <dbReference type="EMBL" id="CAA9319020.1"/>
    </source>
</evidence>
<feature type="region of interest" description="Disordered" evidence="1">
    <location>
        <begin position="1"/>
        <end position="68"/>
    </location>
</feature>
<reference evidence="2" key="1">
    <citation type="submission" date="2020-02" db="EMBL/GenBank/DDBJ databases">
        <authorList>
            <person name="Meier V. D."/>
        </authorList>
    </citation>
    <scope>NUCLEOTIDE SEQUENCE</scope>
    <source>
        <strain evidence="2">AVDCRST_MAG11</strain>
    </source>
</reference>
<name>A0A6J4KZM4_9BACT</name>
<sequence>ALPRPPVQPPAAARHAGRPRRGGLQRTAHLRRGRRVPGLHARRDARGDVPPRAGAGRARAARAGTAAV</sequence>
<accession>A0A6J4KZM4</accession>
<dbReference type="EMBL" id="CADCTU010000445">
    <property type="protein sequence ID" value="CAA9319020.1"/>
    <property type="molecule type" value="Genomic_DNA"/>
</dbReference>
<proteinExistence type="predicted"/>
<feature type="non-terminal residue" evidence="2">
    <location>
        <position position="1"/>
    </location>
</feature>